<dbReference type="InterPro" id="IPR013783">
    <property type="entry name" value="Ig-like_fold"/>
</dbReference>
<keyword evidence="2" id="KW-0812">Transmembrane</keyword>
<dbReference type="EnsemblMetazoa" id="SSS_6126s_mrna">
    <property type="protein sequence ID" value="KAF7490702.1"/>
    <property type="gene ID" value="SSS_6126"/>
</dbReference>
<dbReference type="PANTHER" id="PTHR23278">
    <property type="entry name" value="SIDESTEP PROTEIN"/>
    <property type="match status" value="1"/>
</dbReference>
<evidence type="ECO:0000256" key="2">
    <source>
        <dbReference type="SAM" id="Phobius"/>
    </source>
</evidence>
<dbReference type="InterPro" id="IPR036116">
    <property type="entry name" value="FN3_sf"/>
</dbReference>
<accession>A0A834R7X4</accession>
<dbReference type="PANTHER" id="PTHR23278:SF19">
    <property type="entry name" value="OBSCURIN"/>
    <property type="match status" value="1"/>
</dbReference>
<evidence type="ECO:0000313" key="5">
    <source>
        <dbReference type="EnsemblMetazoa" id="KAF7490702.1"/>
    </source>
</evidence>
<gene>
    <name evidence="4" type="ORF">SSS_6126</name>
</gene>
<dbReference type="Proteomes" id="UP000070412">
    <property type="component" value="Unassembled WGS sequence"/>
</dbReference>
<keyword evidence="2" id="KW-1133">Transmembrane helix</keyword>
<dbReference type="AlphaFoldDB" id="A0A834R7X4"/>
<reference evidence="6" key="1">
    <citation type="journal article" date="2020" name="PLoS Negl. Trop. Dis.">
        <title>High-quality nuclear genome for Sarcoptes scabiei-A critical resource for a neglected parasite.</title>
        <authorList>
            <person name="Korhonen P.K."/>
            <person name="Gasser R.B."/>
            <person name="Ma G."/>
            <person name="Wang T."/>
            <person name="Stroehlein A.J."/>
            <person name="Young N.D."/>
            <person name="Ang C.S."/>
            <person name="Fernando D.D."/>
            <person name="Lu H.C."/>
            <person name="Taylor S."/>
            <person name="Reynolds S.L."/>
            <person name="Mofiz E."/>
            <person name="Najaraj S.H."/>
            <person name="Gowda H."/>
            <person name="Madugundu A."/>
            <person name="Renuse S."/>
            <person name="Holt D."/>
            <person name="Pandey A."/>
            <person name="Papenfuss A.T."/>
            <person name="Fischer K."/>
        </authorList>
    </citation>
    <scope>NUCLEOTIDE SEQUENCE [LARGE SCALE GENOMIC DNA]</scope>
</reference>
<keyword evidence="2" id="KW-0472">Membrane</keyword>
<evidence type="ECO:0000313" key="4">
    <source>
        <dbReference type="EMBL" id="KAF7490702.1"/>
    </source>
</evidence>
<name>A0A834R7X4_SARSC</name>
<feature type="transmembrane region" description="Helical" evidence="2">
    <location>
        <begin position="113"/>
        <end position="136"/>
    </location>
</feature>
<protein>
    <recommendedName>
        <fullName evidence="3">Fibronectin type-III domain-containing protein</fullName>
    </recommendedName>
</protein>
<evidence type="ECO:0000313" key="6">
    <source>
        <dbReference type="Proteomes" id="UP000070412"/>
    </source>
</evidence>
<dbReference type="CDD" id="cd00063">
    <property type="entry name" value="FN3"/>
    <property type="match status" value="1"/>
</dbReference>
<feature type="compositionally biased region" description="Basic residues" evidence="1">
    <location>
        <begin position="179"/>
        <end position="192"/>
    </location>
</feature>
<feature type="domain" description="Fibronectin type-III" evidence="3">
    <location>
        <begin position="7"/>
        <end position="98"/>
    </location>
</feature>
<reference evidence="4" key="2">
    <citation type="submission" date="2020-01" db="EMBL/GenBank/DDBJ databases">
        <authorList>
            <person name="Korhonen P.K.K."/>
            <person name="Guangxu M.G."/>
            <person name="Wang T.W."/>
            <person name="Stroehlein A.J.S."/>
            <person name="Young N.D."/>
            <person name="Ang C.-S.A."/>
            <person name="Fernando D.W.F."/>
            <person name="Lu H.L."/>
            <person name="Taylor S.T."/>
            <person name="Ehtesham M.E.M."/>
            <person name="Najaraj S.H.N."/>
            <person name="Harsha G.H.G."/>
            <person name="Madugundu A.M."/>
            <person name="Renuse S.R."/>
            <person name="Holt D.H."/>
            <person name="Pandey A.P."/>
            <person name="Papenfuss A.P."/>
            <person name="Gasser R.B.G."/>
            <person name="Fischer K.F."/>
        </authorList>
    </citation>
    <scope>NUCLEOTIDE SEQUENCE</scope>
    <source>
        <strain evidence="4">SSS_KF_BRIS2020</strain>
    </source>
</reference>
<keyword evidence="6" id="KW-1185">Reference proteome</keyword>
<sequence>MKEIPSPPHNCSLVNKTAHSLTVECMPGYSGGLEQIFFLQVYTLDPNRLLKNVSNQQSPYFSIDNLPAGFVFKLIIYATNRKGQSKSIEITCSTSEPSPWKSADIEPNDLGSIVIPILLILALIIIIVIFLSSILIHRNRIKGRMRTSASSTTPTTKTSSTASFVVQSFKDDDGDHHQHYQHQHQHQHHLHKPSNITPKSIMKKRKNSEIFNENNTSNREEEADDYYSYHHNHSETSNESHKMIINSTLGRGVDGPRVIIDDENGKIDSNAFIDINNSLRAIETVDDDDDDDGVNLHRHNFHHHHHNHSDLVETLEMTDSNMLNTDYGPQLHQQYPIRLEQLHPKIFTNPSGFQETTTTTISSSETSNSNLIGTDSSQATLTTALCFQSPLSSKNCGPSSSSSSLSTAAAATATLTSPTLLLNTSINDPSVENGNQQTMEPYLLQSSSGFLLNGENLSVAPDYHLQMHQLTSNILDHQNLLPSSSSSSSSTSRTATAMNHLLQLGPLFENNDQSVMKTFAQLVIPTTATSTTNVPTALPLSSSKQSLSKVRIIPKNRIEISSLTNSFDPESKINFITSNELND</sequence>
<dbReference type="EMBL" id="WVUK01000062">
    <property type="protein sequence ID" value="KAF7490702.1"/>
    <property type="molecule type" value="Genomic_DNA"/>
</dbReference>
<proteinExistence type="predicted"/>
<dbReference type="PROSITE" id="PS50853">
    <property type="entry name" value="FN3"/>
    <property type="match status" value="1"/>
</dbReference>
<feature type="region of interest" description="Disordered" evidence="1">
    <location>
        <begin position="171"/>
        <end position="198"/>
    </location>
</feature>
<dbReference type="SUPFAM" id="SSF49265">
    <property type="entry name" value="Fibronectin type III"/>
    <property type="match status" value="1"/>
</dbReference>
<reference evidence="5" key="3">
    <citation type="submission" date="2022-06" db="UniProtKB">
        <authorList>
            <consortium name="EnsemblMetazoa"/>
        </authorList>
    </citation>
    <scope>IDENTIFICATION</scope>
</reference>
<dbReference type="Gene3D" id="2.60.40.10">
    <property type="entry name" value="Immunoglobulins"/>
    <property type="match status" value="1"/>
</dbReference>
<organism evidence="4">
    <name type="scientific">Sarcoptes scabiei</name>
    <name type="common">Itch mite</name>
    <name type="synonym">Acarus scabiei</name>
    <dbReference type="NCBI Taxonomy" id="52283"/>
    <lineage>
        <taxon>Eukaryota</taxon>
        <taxon>Metazoa</taxon>
        <taxon>Ecdysozoa</taxon>
        <taxon>Arthropoda</taxon>
        <taxon>Chelicerata</taxon>
        <taxon>Arachnida</taxon>
        <taxon>Acari</taxon>
        <taxon>Acariformes</taxon>
        <taxon>Sarcoptiformes</taxon>
        <taxon>Astigmata</taxon>
        <taxon>Psoroptidia</taxon>
        <taxon>Sarcoptoidea</taxon>
        <taxon>Sarcoptidae</taxon>
        <taxon>Sarcoptinae</taxon>
        <taxon>Sarcoptes</taxon>
    </lineage>
</organism>
<dbReference type="OrthoDB" id="6430706at2759"/>
<evidence type="ECO:0000259" key="3">
    <source>
        <dbReference type="PROSITE" id="PS50853"/>
    </source>
</evidence>
<evidence type="ECO:0000256" key="1">
    <source>
        <dbReference type="SAM" id="MobiDB-lite"/>
    </source>
</evidence>
<dbReference type="InterPro" id="IPR003961">
    <property type="entry name" value="FN3_dom"/>
</dbReference>